<keyword evidence="1" id="KW-0812">Transmembrane</keyword>
<feature type="transmembrane region" description="Helical" evidence="1">
    <location>
        <begin position="31"/>
        <end position="52"/>
    </location>
</feature>
<dbReference type="Proteomes" id="UP001056708">
    <property type="component" value="Chromosome"/>
</dbReference>
<accession>A0ABY5AJR3</accession>
<gene>
    <name evidence="2" type="ORF">NEA10_11040</name>
</gene>
<evidence type="ECO:0000313" key="2">
    <source>
        <dbReference type="EMBL" id="USR89428.1"/>
    </source>
</evidence>
<dbReference type="EMBL" id="CP098611">
    <property type="protein sequence ID" value="USR89428.1"/>
    <property type="molecule type" value="Genomic_DNA"/>
</dbReference>
<keyword evidence="1" id="KW-0472">Membrane</keyword>
<proteinExistence type="predicted"/>
<protein>
    <submittedName>
        <fullName evidence="2">Uncharacterized protein</fullName>
    </submittedName>
</protein>
<evidence type="ECO:0000313" key="3">
    <source>
        <dbReference type="Proteomes" id="UP001056708"/>
    </source>
</evidence>
<name>A0ABY5AJR3_9CYAN</name>
<organism evidence="2 3">
    <name type="scientific">Phormidium yuhuli AB48</name>
    <dbReference type="NCBI Taxonomy" id="2940671"/>
    <lineage>
        <taxon>Bacteria</taxon>
        <taxon>Bacillati</taxon>
        <taxon>Cyanobacteriota</taxon>
        <taxon>Cyanophyceae</taxon>
        <taxon>Oscillatoriophycideae</taxon>
        <taxon>Oscillatoriales</taxon>
        <taxon>Oscillatoriaceae</taxon>
        <taxon>Phormidium</taxon>
        <taxon>Phormidium yuhuli</taxon>
    </lineage>
</organism>
<feature type="transmembrane region" description="Helical" evidence="1">
    <location>
        <begin position="72"/>
        <end position="95"/>
    </location>
</feature>
<keyword evidence="3" id="KW-1185">Reference proteome</keyword>
<evidence type="ECO:0000256" key="1">
    <source>
        <dbReference type="SAM" id="Phobius"/>
    </source>
</evidence>
<sequence length="105" mass="11439">MVDIILHVTSVVLFAIAGLGLWQVQRGLGSLFLLGLGVMELPYLLIRLILMLEDQSGAIAGGSIAGLSSMFLVSWLDFLSNLGLLLIAVSLYRFVRQARVRRSPP</sequence>
<dbReference type="RefSeq" id="WP_252659894.1">
    <property type="nucleotide sequence ID" value="NZ_CP098611.1"/>
</dbReference>
<keyword evidence="1" id="KW-1133">Transmembrane helix</keyword>
<feature type="transmembrane region" description="Helical" evidence="1">
    <location>
        <begin position="6"/>
        <end position="24"/>
    </location>
</feature>
<reference evidence="2" key="1">
    <citation type="submission" date="2022-06" db="EMBL/GenBank/DDBJ databases">
        <title>Genome sequence of Phormidium yuhuli AB48 isolated from an industrial photobioreactor environment.</title>
        <authorList>
            <person name="Qiu Y."/>
            <person name="Noonan A.J.C."/>
            <person name="Dofher K."/>
            <person name="Koch M."/>
            <person name="Kieft B."/>
            <person name="Lin X."/>
            <person name="Ziels R.M."/>
            <person name="Hallam S.J."/>
        </authorList>
    </citation>
    <scope>NUCLEOTIDE SEQUENCE</scope>
    <source>
        <strain evidence="2">AB48</strain>
    </source>
</reference>